<dbReference type="SUPFAM" id="SSF47413">
    <property type="entry name" value="lambda repressor-like DNA-binding domains"/>
    <property type="match status" value="1"/>
</dbReference>
<gene>
    <name evidence="2" type="ORF">GMD52_01405</name>
</gene>
<protein>
    <submittedName>
        <fullName evidence="2">Helix-turn-helix domain-containing protein</fullName>
    </submittedName>
</protein>
<dbReference type="EMBL" id="WMZR01000002">
    <property type="protein sequence ID" value="MTS50199.1"/>
    <property type="molecule type" value="Genomic_DNA"/>
</dbReference>
<dbReference type="PANTHER" id="PTHR46558:SF13">
    <property type="entry name" value="HTH-TYPE TRANSCRIPTIONAL REGULATOR IMMR"/>
    <property type="match status" value="1"/>
</dbReference>
<proteinExistence type="predicted"/>
<dbReference type="GO" id="GO:0003677">
    <property type="term" value="F:DNA binding"/>
    <property type="evidence" value="ECO:0007669"/>
    <property type="project" value="UniProtKB-KW"/>
</dbReference>
<dbReference type="Pfam" id="PF01381">
    <property type="entry name" value="HTH_3"/>
    <property type="match status" value="1"/>
</dbReference>
<dbReference type="SMART" id="SM00530">
    <property type="entry name" value="HTH_XRE"/>
    <property type="match status" value="1"/>
</dbReference>
<evidence type="ECO:0000256" key="1">
    <source>
        <dbReference type="ARBA" id="ARBA00023125"/>
    </source>
</evidence>
<sequence>MDNREIGTRIRLARQDAGLTQEKLAEKIGVSTVFVSQLESGSRAPGLETLVKLSQTLHVSLDLLVLGGAPGGDAEACLAALVHGRSPRQRMLAVSLVRSLFAEMDRLDAEPPEC</sequence>
<dbReference type="AlphaFoldDB" id="A0A6I3QB96"/>
<dbReference type="Gene3D" id="1.10.260.40">
    <property type="entry name" value="lambda repressor-like DNA-binding domains"/>
    <property type="match status" value="1"/>
</dbReference>
<dbReference type="PROSITE" id="PS50943">
    <property type="entry name" value="HTH_CROC1"/>
    <property type="match status" value="1"/>
</dbReference>
<evidence type="ECO:0000313" key="3">
    <source>
        <dbReference type="Proteomes" id="UP000449193"/>
    </source>
</evidence>
<dbReference type="Proteomes" id="UP000449193">
    <property type="component" value="Unassembled WGS sequence"/>
</dbReference>
<accession>A0A6I3QB96</accession>
<reference evidence="2 3" key="1">
    <citation type="journal article" date="2019" name="Nat. Med.">
        <title>A library of human gut bacterial isolates paired with longitudinal multiomics data enables mechanistic microbiome research.</title>
        <authorList>
            <person name="Poyet M."/>
            <person name="Groussin M."/>
            <person name="Gibbons S.M."/>
            <person name="Avila-Pacheco J."/>
            <person name="Jiang X."/>
            <person name="Kearney S.M."/>
            <person name="Perrotta A.R."/>
            <person name="Berdy B."/>
            <person name="Zhao S."/>
            <person name="Lieberman T.D."/>
            <person name="Swanson P.K."/>
            <person name="Smith M."/>
            <person name="Roesemann S."/>
            <person name="Alexander J.E."/>
            <person name="Rich S.A."/>
            <person name="Livny J."/>
            <person name="Vlamakis H."/>
            <person name="Clish C."/>
            <person name="Bullock K."/>
            <person name="Deik A."/>
            <person name="Scott J."/>
            <person name="Pierce K.A."/>
            <person name="Xavier R.J."/>
            <person name="Alm E.J."/>
        </authorList>
    </citation>
    <scope>NUCLEOTIDE SEQUENCE [LARGE SCALE GENOMIC DNA]</scope>
    <source>
        <strain evidence="2 3">BIOML-A7</strain>
    </source>
</reference>
<dbReference type="RefSeq" id="WP_155201022.1">
    <property type="nucleotide sequence ID" value="NZ_WMZL01000004.1"/>
</dbReference>
<dbReference type="PANTHER" id="PTHR46558">
    <property type="entry name" value="TRACRIPTIONAL REGULATORY PROTEIN-RELATED-RELATED"/>
    <property type="match status" value="1"/>
</dbReference>
<comment type="caution">
    <text evidence="2">The sequence shown here is derived from an EMBL/GenBank/DDBJ whole genome shotgun (WGS) entry which is preliminary data.</text>
</comment>
<evidence type="ECO:0000313" key="2">
    <source>
        <dbReference type="EMBL" id="MTS50199.1"/>
    </source>
</evidence>
<dbReference type="InterPro" id="IPR010982">
    <property type="entry name" value="Lambda_DNA-bd_dom_sf"/>
</dbReference>
<name>A0A6I3QB96_9FIRM</name>
<keyword evidence="1" id="KW-0238">DNA-binding</keyword>
<organism evidence="2 3">
    <name type="scientific">Ruthenibacterium lactatiformans</name>
    <dbReference type="NCBI Taxonomy" id="1550024"/>
    <lineage>
        <taxon>Bacteria</taxon>
        <taxon>Bacillati</taxon>
        <taxon>Bacillota</taxon>
        <taxon>Clostridia</taxon>
        <taxon>Eubacteriales</taxon>
        <taxon>Oscillospiraceae</taxon>
        <taxon>Ruthenibacterium</taxon>
    </lineage>
</organism>
<dbReference type="CDD" id="cd00093">
    <property type="entry name" value="HTH_XRE"/>
    <property type="match status" value="1"/>
</dbReference>
<dbReference type="InterPro" id="IPR001387">
    <property type="entry name" value="Cro/C1-type_HTH"/>
</dbReference>